<dbReference type="STRING" id="13333.W1NI47"/>
<dbReference type="InterPro" id="IPR045269">
    <property type="entry name" value="Atg1-like"/>
</dbReference>
<reference evidence="7" key="1">
    <citation type="journal article" date="2013" name="Science">
        <title>The Amborella genome and the evolution of flowering plants.</title>
        <authorList>
            <consortium name="Amborella Genome Project"/>
        </authorList>
    </citation>
    <scope>NUCLEOTIDE SEQUENCE [LARGE SCALE GENOMIC DNA]</scope>
</reference>
<evidence type="ECO:0000256" key="1">
    <source>
        <dbReference type="ARBA" id="ARBA00022679"/>
    </source>
</evidence>
<dbReference type="Proteomes" id="UP000017836">
    <property type="component" value="Unassembled WGS sequence"/>
</dbReference>
<dbReference type="GO" id="GO:0005524">
    <property type="term" value="F:ATP binding"/>
    <property type="evidence" value="ECO:0007669"/>
    <property type="project" value="UniProtKB-KW"/>
</dbReference>
<dbReference type="GO" id="GO:0010506">
    <property type="term" value="P:regulation of autophagy"/>
    <property type="evidence" value="ECO:0000318"/>
    <property type="project" value="GO_Central"/>
</dbReference>
<evidence type="ECO:0000256" key="2">
    <source>
        <dbReference type="ARBA" id="ARBA00022741"/>
    </source>
</evidence>
<keyword evidence="3" id="KW-0418">Kinase</keyword>
<proteinExistence type="predicted"/>
<dbReference type="SMART" id="SM00220">
    <property type="entry name" value="S_TKc"/>
    <property type="match status" value="1"/>
</dbReference>
<dbReference type="GO" id="GO:0000407">
    <property type="term" value="C:phagophore assembly site"/>
    <property type="evidence" value="ECO:0000318"/>
    <property type="project" value="GO_Central"/>
</dbReference>
<evidence type="ECO:0000256" key="4">
    <source>
        <dbReference type="ARBA" id="ARBA00022840"/>
    </source>
</evidence>
<dbReference type="PANTHER" id="PTHR24348">
    <property type="entry name" value="SERINE/THREONINE-PROTEIN KINASE UNC-51-RELATED"/>
    <property type="match status" value="1"/>
</dbReference>
<dbReference type="SUPFAM" id="SSF56112">
    <property type="entry name" value="Protein kinase-like (PK-like)"/>
    <property type="match status" value="1"/>
</dbReference>
<dbReference type="GO" id="GO:0004674">
    <property type="term" value="F:protein serine/threonine kinase activity"/>
    <property type="evidence" value="ECO:0000318"/>
    <property type="project" value="GO_Central"/>
</dbReference>
<protein>
    <recommendedName>
        <fullName evidence="5">Protein kinase domain-containing protein</fullName>
    </recommendedName>
</protein>
<dbReference type="AlphaFoldDB" id="W1NI47"/>
<dbReference type="InterPro" id="IPR011009">
    <property type="entry name" value="Kinase-like_dom_sf"/>
</dbReference>
<dbReference type="OMA" id="IKIAGNW"/>
<keyword evidence="1" id="KW-0808">Transferase</keyword>
<keyword evidence="2" id="KW-0547">Nucleotide-binding</keyword>
<dbReference type="Gene3D" id="1.10.510.10">
    <property type="entry name" value="Transferase(Phosphotransferase) domain 1"/>
    <property type="match status" value="1"/>
</dbReference>
<dbReference type="EMBL" id="KI397501">
    <property type="protein sequence ID" value="ERM94855.1"/>
    <property type="molecule type" value="Genomic_DNA"/>
</dbReference>
<organism evidence="6 7">
    <name type="scientific">Amborella trichopoda</name>
    <dbReference type="NCBI Taxonomy" id="13333"/>
    <lineage>
        <taxon>Eukaryota</taxon>
        <taxon>Viridiplantae</taxon>
        <taxon>Streptophyta</taxon>
        <taxon>Embryophyta</taxon>
        <taxon>Tracheophyta</taxon>
        <taxon>Spermatophyta</taxon>
        <taxon>Magnoliopsida</taxon>
        <taxon>Amborellales</taxon>
        <taxon>Amborellaceae</taxon>
        <taxon>Amborella</taxon>
    </lineage>
</organism>
<dbReference type="HOGENOM" id="CLU_000288_63_0_1"/>
<evidence type="ECO:0000256" key="3">
    <source>
        <dbReference type="ARBA" id="ARBA00022777"/>
    </source>
</evidence>
<evidence type="ECO:0000259" key="5">
    <source>
        <dbReference type="PROSITE" id="PS50011"/>
    </source>
</evidence>
<dbReference type="FunFam" id="3.30.200.20:FF:000042">
    <property type="entry name" value="Aurora kinase A"/>
    <property type="match status" value="1"/>
</dbReference>
<dbReference type="GO" id="GO:0016020">
    <property type="term" value="C:membrane"/>
    <property type="evidence" value="ECO:0000318"/>
    <property type="project" value="GO_Central"/>
</dbReference>
<dbReference type="eggNOG" id="KOG0595">
    <property type="taxonomic scope" value="Eukaryota"/>
</dbReference>
<feature type="domain" description="Protein kinase" evidence="5">
    <location>
        <begin position="34"/>
        <end position="204"/>
    </location>
</feature>
<dbReference type="Gramene" id="ERM94855">
    <property type="protein sequence ID" value="ERM94855"/>
    <property type="gene ID" value="AMTR_s00009p00097980"/>
</dbReference>
<dbReference type="GO" id="GO:0000045">
    <property type="term" value="P:autophagosome assembly"/>
    <property type="evidence" value="ECO:0000318"/>
    <property type="project" value="GO_Central"/>
</dbReference>
<dbReference type="PROSITE" id="PS50011">
    <property type="entry name" value="PROTEIN_KINASE_DOM"/>
    <property type="match status" value="1"/>
</dbReference>
<dbReference type="GO" id="GO:0005737">
    <property type="term" value="C:cytoplasm"/>
    <property type="evidence" value="ECO:0000318"/>
    <property type="project" value="GO_Central"/>
</dbReference>
<name>W1NI47_AMBTC</name>
<accession>W1NI47</accession>
<dbReference type="Pfam" id="PF00069">
    <property type="entry name" value="Pkinase"/>
    <property type="match status" value="1"/>
</dbReference>
<dbReference type="GO" id="GO:0005776">
    <property type="term" value="C:autophagosome"/>
    <property type="evidence" value="ECO:0000318"/>
    <property type="project" value="GO_Central"/>
</dbReference>
<dbReference type="PANTHER" id="PTHR24348:SF22">
    <property type="entry name" value="NON-SPECIFIC SERINE_THREONINE PROTEIN KINASE"/>
    <property type="match status" value="1"/>
</dbReference>
<dbReference type="GO" id="GO:0005829">
    <property type="term" value="C:cytosol"/>
    <property type="evidence" value="ECO:0000318"/>
    <property type="project" value="GO_Central"/>
</dbReference>
<keyword evidence="4" id="KW-0067">ATP-binding</keyword>
<gene>
    <name evidence="6" type="ORF">AMTR_s00009p00097980</name>
</gene>
<evidence type="ECO:0000313" key="6">
    <source>
        <dbReference type="EMBL" id="ERM94855.1"/>
    </source>
</evidence>
<evidence type="ECO:0000313" key="7">
    <source>
        <dbReference type="Proteomes" id="UP000017836"/>
    </source>
</evidence>
<sequence>MALKLEFFEIKFFGVLGREAMDQKERKCRLIGDYILGPKISKGSFSEVWLARHRYKGWLVAVKEIDRKTFANKLSENLLKEISILRQIHHPNIIRLHETIVLEYKIFLVMEYCIGGDLAAYIQRHGRVAEDKARHFMRHLALELQVLRANNLIRRDLKPQNLLLSSNNENPMLKIGDFGFARHLHPQGLAETVCGSSLYMAVEC</sequence>
<keyword evidence="7" id="KW-1185">Reference proteome</keyword>
<dbReference type="InterPro" id="IPR000719">
    <property type="entry name" value="Prot_kinase_dom"/>
</dbReference>